<evidence type="ECO:0000256" key="7">
    <source>
        <dbReference type="ARBA" id="ARBA00023554"/>
    </source>
</evidence>
<feature type="binding site" evidence="13">
    <location>
        <begin position="85"/>
        <end position="90"/>
    </location>
    <ligand>
        <name>NADP(+)</name>
        <dbReference type="ChEBI" id="CHEBI:58349"/>
    </ligand>
</feature>
<organism evidence="14 16">
    <name type="scientific">Marivita cryptomonadis</name>
    <dbReference type="NCBI Taxonomy" id="505252"/>
    <lineage>
        <taxon>Bacteria</taxon>
        <taxon>Pseudomonadati</taxon>
        <taxon>Pseudomonadota</taxon>
        <taxon>Alphaproteobacteria</taxon>
        <taxon>Rhodobacterales</taxon>
        <taxon>Roseobacteraceae</taxon>
        <taxon>Marivita</taxon>
    </lineage>
</organism>
<feature type="binding site" evidence="13">
    <location>
        <position position="646"/>
    </location>
    <ligand>
        <name>NADP(+)</name>
        <dbReference type="ChEBI" id="CHEBI:58349"/>
    </ligand>
</feature>
<dbReference type="AlphaFoldDB" id="A0A9Q2NY16"/>
<gene>
    <name evidence="14" type="ORF">JQX41_18295</name>
    <name evidence="15" type="ORF">JQX48_18315</name>
</gene>
<dbReference type="Proteomes" id="UP000809440">
    <property type="component" value="Unassembled WGS sequence"/>
</dbReference>
<comment type="cofactor">
    <cofactor evidence="12">
        <name>Mg(2+)</name>
        <dbReference type="ChEBI" id="CHEBI:18420"/>
    </cofactor>
    <cofactor evidence="12">
        <name>Mn(2+)</name>
        <dbReference type="ChEBI" id="CHEBI:29035"/>
    </cofactor>
    <text evidence="12">Binds 1 Mg(2+) or Mn(2+) ion per subunit.</text>
</comment>
<feature type="binding site" evidence="12">
    <location>
        <position position="549"/>
    </location>
    <ligand>
        <name>Mg(2+)</name>
        <dbReference type="ChEBI" id="CHEBI:18420"/>
    </ligand>
</feature>
<evidence type="ECO:0000256" key="2">
    <source>
        <dbReference type="ARBA" id="ARBA00022532"/>
    </source>
</evidence>
<evidence type="ECO:0000313" key="16">
    <source>
        <dbReference type="Proteomes" id="UP000755667"/>
    </source>
</evidence>
<feature type="binding site" evidence="13">
    <location>
        <begin position="581"/>
        <end position="582"/>
    </location>
    <ligand>
        <name>NADP(+)</name>
        <dbReference type="ChEBI" id="CHEBI:58349"/>
    </ligand>
</feature>
<dbReference type="EMBL" id="JAFBXF010000014">
    <property type="protein sequence ID" value="MBM2418943.1"/>
    <property type="molecule type" value="Genomic_DNA"/>
</dbReference>
<keyword evidence="5 9" id="KW-0521">NADP</keyword>
<feature type="binding site" evidence="11">
    <location>
        <position position="544"/>
    </location>
    <ligand>
        <name>D-threo-isocitrate</name>
        <dbReference type="ChEBI" id="CHEBI:15562"/>
    </ligand>
</feature>
<feature type="binding site" evidence="13">
    <location>
        <position position="586"/>
    </location>
    <ligand>
        <name>NADP(+)</name>
        <dbReference type="ChEBI" id="CHEBI:58349"/>
    </ligand>
</feature>
<feature type="binding site" evidence="12">
    <location>
        <position position="545"/>
    </location>
    <ligand>
        <name>Mg(2+)</name>
        <dbReference type="ChEBI" id="CHEBI:18420"/>
    </ligand>
</feature>
<dbReference type="PANTHER" id="PTHR36999">
    <property type="entry name" value="ISOCITRATE DEHYDROGENASE [NADP]"/>
    <property type="match status" value="1"/>
</dbReference>
<dbReference type="GO" id="GO:0006099">
    <property type="term" value="P:tricarboxylic acid cycle"/>
    <property type="evidence" value="ECO:0007669"/>
    <property type="project" value="UniProtKB-KW"/>
</dbReference>
<keyword evidence="6 9" id="KW-0560">Oxidoreductase</keyword>
<feature type="binding site" evidence="11">
    <location>
        <position position="148"/>
    </location>
    <ligand>
        <name>D-threo-isocitrate</name>
        <dbReference type="ChEBI" id="CHEBI:15562"/>
    </ligand>
</feature>
<dbReference type="GO" id="GO:0006097">
    <property type="term" value="P:glyoxylate cycle"/>
    <property type="evidence" value="ECO:0007669"/>
    <property type="project" value="UniProtKB-KW"/>
</dbReference>
<dbReference type="InterPro" id="IPR004436">
    <property type="entry name" value="Isocitrate_DH_NADP_mono"/>
</dbReference>
<comment type="caution">
    <text evidence="14">The sequence shown here is derived from an EMBL/GenBank/DDBJ whole genome shotgun (WGS) entry which is preliminary data.</text>
</comment>
<evidence type="ECO:0000256" key="4">
    <source>
        <dbReference type="ARBA" id="ARBA00022842"/>
    </source>
</evidence>
<evidence type="ECO:0000256" key="5">
    <source>
        <dbReference type="ARBA" id="ARBA00022857"/>
    </source>
</evidence>
<evidence type="ECO:0000256" key="6">
    <source>
        <dbReference type="ARBA" id="ARBA00023002"/>
    </source>
</evidence>
<feature type="site" description="Critical for catalysis" evidence="10">
    <location>
        <position position="418"/>
    </location>
</feature>
<keyword evidence="17" id="KW-1185">Reference proteome</keyword>
<keyword evidence="1 9" id="KW-0329">Glyoxylate bypass</keyword>
<evidence type="ECO:0000256" key="11">
    <source>
        <dbReference type="PIRSR" id="PIRSR009407-2"/>
    </source>
</evidence>
<keyword evidence="3 12" id="KW-0479">Metal-binding</keyword>
<comment type="catalytic activity">
    <reaction evidence="7 9">
        <text>D-threo-isocitrate + NADP(+) = 2-oxoglutarate + CO2 + NADPH</text>
        <dbReference type="Rhea" id="RHEA:19629"/>
        <dbReference type="ChEBI" id="CHEBI:15562"/>
        <dbReference type="ChEBI" id="CHEBI:16526"/>
        <dbReference type="ChEBI" id="CHEBI:16810"/>
        <dbReference type="ChEBI" id="CHEBI:57783"/>
        <dbReference type="ChEBI" id="CHEBI:58349"/>
        <dbReference type="EC" id="1.1.1.42"/>
    </reaction>
</comment>
<dbReference type="EC" id="1.1.1.42" evidence="9"/>
<proteinExistence type="inferred from homology"/>
<protein>
    <recommendedName>
        <fullName evidence="9">Isocitrate dehydrogenase [NADP]</fullName>
        <ecNumber evidence="9">1.1.1.42</ecNumber>
    </recommendedName>
    <alternativeName>
        <fullName evidence="9">Oxalosuccinate decarboxylase</fullName>
    </alternativeName>
</protein>
<feature type="site" description="Critical for catalysis" evidence="10">
    <location>
        <position position="258"/>
    </location>
</feature>
<keyword evidence="2 9" id="KW-0816">Tricarboxylic acid cycle</keyword>
<name>A0A9Q2NY16_9RHOB</name>
<evidence type="ECO:0000256" key="10">
    <source>
        <dbReference type="PIRSR" id="PIRSR009407-1"/>
    </source>
</evidence>
<dbReference type="Pfam" id="PF03971">
    <property type="entry name" value="IDH"/>
    <property type="match status" value="1"/>
</dbReference>
<dbReference type="EMBL" id="JAFBXE010000014">
    <property type="protein sequence ID" value="MBM2414272.1"/>
    <property type="molecule type" value="Genomic_DNA"/>
</dbReference>
<evidence type="ECO:0000256" key="12">
    <source>
        <dbReference type="PIRSR" id="PIRSR009407-3"/>
    </source>
</evidence>
<dbReference type="NCBIfam" id="TIGR00178">
    <property type="entry name" value="monomer_idh"/>
    <property type="match status" value="1"/>
</dbReference>
<evidence type="ECO:0000256" key="8">
    <source>
        <dbReference type="ARBA" id="ARBA00046318"/>
    </source>
</evidence>
<evidence type="ECO:0000313" key="15">
    <source>
        <dbReference type="EMBL" id="MBM2418943.1"/>
    </source>
</evidence>
<comment type="similarity">
    <text evidence="8 9">Belongs to the monomeric-type IDH family.</text>
</comment>
<evidence type="ECO:0000256" key="3">
    <source>
        <dbReference type="ARBA" id="ARBA00022723"/>
    </source>
</evidence>
<sequence length="735" mass="78895">MADSTTPDIIYTKVDEAPELASASFLPIIQKFASAAGVSVGTKDISLAGRILATFPEHLTEGQRQSDDLAELGQLVKTPEANVIKLPNISASVPQLVAAIKELQSQGYALPDYPETPETDAEKAVRAKYDTIKGSAVNPVLREGNSDRRAAKAVKAYAQNNPHRMGDWSADSKTRVSSMTGGDFRSNEKSATLSAESTAKIVLVSEDGSETVLKDGLSYPAGTVVDATFMSAKALDAFLAEEIAKTKEEGTLFSLHLKATMMKVSDPIIFGHAVKAYLQPVFDKFGDQMAAAGINPNSGLGDLMAHVDNMPDVKAEIEKVLADRAPLYMVDSDKGITNLHVPSDVIVDASMPALIRAGGKGWGPDGKEHDANCVIPDNSYAPIYEETINYFKETGKLDPATAGTVQNIGLMAQKAEEYGSHPTTFEIPHNGTVKMILGDGTVLHEHAVETGDIWRSASTRKAPIEDWVQLAIDRQKAEGCEAIFWLDATRAHDAELIKYVTPILAAKGLTDTFKIMAPREATRASLETIRAGDTSIAITGNVLRDYLTDLFPILELATSAKMLSIVKLMNGGGLFETGAGGSAPKHVQQLMEQNHLRWDSLGEFCALGESLQFLADVRSNEKARVLGKAVDAATQGILDDNRSPSRKVGEPDNRDSHYWFARYWAEALAAQSEDADLAAHFAPIAAALAENEATILSELKAAQGAPADLGGYYHTDTTKTAAVMRPSAKLNEIIG</sequence>
<evidence type="ECO:0000256" key="1">
    <source>
        <dbReference type="ARBA" id="ARBA00022435"/>
    </source>
</evidence>
<feature type="binding site" evidence="13">
    <location>
        <position position="138"/>
    </location>
    <ligand>
        <name>NADP(+)</name>
        <dbReference type="ChEBI" id="CHEBI:58349"/>
    </ligand>
</feature>
<keyword evidence="4 12" id="KW-0460">Magnesium</keyword>
<feature type="binding site" evidence="12">
    <location>
        <position position="348"/>
    </location>
    <ligand>
        <name>Mg(2+)</name>
        <dbReference type="ChEBI" id="CHEBI:18420"/>
    </ligand>
</feature>
<evidence type="ECO:0000313" key="14">
    <source>
        <dbReference type="EMBL" id="MBM2414272.1"/>
    </source>
</evidence>
<dbReference type="GO" id="GO:0004450">
    <property type="term" value="F:isocitrate dehydrogenase (NADP+) activity"/>
    <property type="evidence" value="ECO:0007669"/>
    <property type="project" value="UniProtKB-EC"/>
</dbReference>
<dbReference type="Proteomes" id="UP000755667">
    <property type="component" value="Unassembled WGS sequence"/>
</dbReference>
<evidence type="ECO:0000256" key="13">
    <source>
        <dbReference type="PIRSR" id="PIRSR009407-4"/>
    </source>
</evidence>
<feature type="binding site" evidence="11">
    <location>
        <begin position="135"/>
        <end position="142"/>
    </location>
    <ligand>
        <name>substrate</name>
    </ligand>
</feature>
<dbReference type="SUPFAM" id="SSF53659">
    <property type="entry name" value="Isocitrate/Isopropylmalate dehydrogenase-like"/>
    <property type="match status" value="1"/>
</dbReference>
<feature type="binding site" evidence="13">
    <location>
        <begin position="597"/>
        <end position="599"/>
    </location>
    <ligand>
        <name>NADP(+)</name>
        <dbReference type="ChEBI" id="CHEBI:58349"/>
    </ligand>
</feature>
<accession>A0A9Q2NY16</accession>
<evidence type="ECO:0000313" key="17">
    <source>
        <dbReference type="Proteomes" id="UP000809440"/>
    </source>
</evidence>
<dbReference type="GeneID" id="62639353"/>
<dbReference type="PIRSF" id="PIRSF009407">
    <property type="entry name" value="IDH_monmr"/>
    <property type="match status" value="1"/>
</dbReference>
<dbReference type="PANTHER" id="PTHR36999:SF1">
    <property type="entry name" value="ISOCITRATE DEHYDROGENASE (NADP(+))"/>
    <property type="match status" value="1"/>
</dbReference>
<dbReference type="RefSeq" id="WP_085627625.1">
    <property type="nucleotide sequence ID" value="NZ_JAFBWU010000014.1"/>
</dbReference>
<reference evidence="14 17" key="1">
    <citation type="submission" date="2021-01" db="EMBL/GenBank/DDBJ databases">
        <title>Diatom-associated Roseobacters Show Island Model of Population Structure.</title>
        <authorList>
            <person name="Qu L."/>
            <person name="Feng X."/>
            <person name="Chen Y."/>
            <person name="Li L."/>
            <person name="Wang X."/>
            <person name="Hu Z."/>
            <person name="Wang H."/>
            <person name="Luo H."/>
        </authorList>
    </citation>
    <scope>NUCLEOTIDE SEQUENCE</scope>
    <source>
        <strain evidence="15 17">CC28-63</strain>
        <strain evidence="14">CC28-69</strain>
    </source>
</reference>
<evidence type="ECO:0000256" key="9">
    <source>
        <dbReference type="PIRNR" id="PIRNR009407"/>
    </source>
</evidence>
<dbReference type="OrthoDB" id="9807643at2"/>
<dbReference type="GO" id="GO:0046872">
    <property type="term" value="F:metal ion binding"/>
    <property type="evidence" value="ECO:0007669"/>
    <property type="project" value="UniProtKB-KW"/>
</dbReference>